<evidence type="ECO:0000256" key="6">
    <source>
        <dbReference type="ARBA" id="ARBA00023157"/>
    </source>
</evidence>
<proteinExistence type="inferred from homology"/>
<dbReference type="SUPFAM" id="SSF57501">
    <property type="entry name" value="Cystine-knot cytokines"/>
    <property type="match status" value="2"/>
</dbReference>
<evidence type="ECO:0000256" key="1">
    <source>
        <dbReference type="ARBA" id="ARBA00004613"/>
    </source>
</evidence>
<keyword evidence="5 7" id="KW-0339">Growth factor</keyword>
<dbReference type="SMART" id="SM00204">
    <property type="entry name" value="TGFB"/>
    <property type="match status" value="1"/>
</dbReference>
<evidence type="ECO:0000256" key="7">
    <source>
        <dbReference type="RuleBase" id="RU000354"/>
    </source>
</evidence>
<keyword evidence="11" id="KW-1185">Reference proteome</keyword>
<dbReference type="InterPro" id="IPR001839">
    <property type="entry name" value="TGF-b_C"/>
</dbReference>
<dbReference type="InterPro" id="IPR043401">
    <property type="entry name" value="GDNF_fam"/>
</dbReference>
<sequence>SDCRLRSLVVKVRDLGLGYDSDEIVRFKYCSGSCQQDRTSYDLILSNLLEKDAIVPAPDDDDSSHPCCRPTRFKDFAFMDVRTKWAPVPELCLCVAGRMEWRVERPRHRSERSPSAYRCLPVHQVHFWELGLWGTLTLLSLFAGTVMATHQTWHHNQKLGATSGGMGTANSVSMEENSQGAPSLGTRSNWHGEAMAMQRSSAPEPLRAVRFPERATKVWRGSRKAGRGKRSSYCHLKSLMVKVGNLGLGFQSNERIRFNYCSGSCQQVRTNHDLALSTLVKRGAIKPRPDDDFSSQPCCRPTRYDDISFVDLNQEWNVVIQVSAAECSCVGF</sequence>
<keyword evidence="6" id="KW-1015">Disulfide bond</keyword>
<keyword evidence="3" id="KW-0964">Secreted</keyword>
<evidence type="ECO:0000313" key="10">
    <source>
        <dbReference type="EMBL" id="KAH0624288.1"/>
    </source>
</evidence>
<dbReference type="EMBL" id="JAIPUX010001880">
    <property type="protein sequence ID" value="KAH0624288.1"/>
    <property type="molecule type" value="Genomic_DNA"/>
</dbReference>
<dbReference type="Pfam" id="PF00019">
    <property type="entry name" value="TGF_beta"/>
    <property type="match status" value="2"/>
</dbReference>
<comment type="similarity">
    <text evidence="2">Belongs to the TGF-beta family. GDNF subfamily.</text>
</comment>
<evidence type="ECO:0000256" key="8">
    <source>
        <dbReference type="SAM" id="MobiDB-lite"/>
    </source>
</evidence>
<dbReference type="InterPro" id="IPR029034">
    <property type="entry name" value="Cystine-knot_cytokine"/>
</dbReference>
<evidence type="ECO:0000256" key="2">
    <source>
        <dbReference type="ARBA" id="ARBA00009832"/>
    </source>
</evidence>
<evidence type="ECO:0000256" key="3">
    <source>
        <dbReference type="ARBA" id="ARBA00022525"/>
    </source>
</evidence>
<evidence type="ECO:0000313" key="11">
    <source>
        <dbReference type="Proteomes" id="UP000826234"/>
    </source>
</evidence>
<comment type="caution">
    <text evidence="10">The sequence shown here is derived from an EMBL/GenBank/DDBJ whole genome shotgun (WGS) entry which is preliminary data.</text>
</comment>
<dbReference type="Gene3D" id="2.10.90.10">
    <property type="entry name" value="Cystine-knot cytokines"/>
    <property type="match status" value="2"/>
</dbReference>
<dbReference type="PANTHER" id="PTHR12173">
    <property type="entry name" value="GDNF SUBFAMILY OF TGF-BETA FAMILY"/>
    <property type="match status" value="1"/>
</dbReference>
<accession>A0ABQ7T3S2</accession>
<feature type="region of interest" description="Disordered" evidence="8">
    <location>
        <begin position="161"/>
        <end position="184"/>
    </location>
</feature>
<gene>
    <name evidence="10" type="ORF">JD844_007985</name>
</gene>
<evidence type="ECO:0000256" key="4">
    <source>
        <dbReference type="ARBA" id="ARBA00022729"/>
    </source>
</evidence>
<keyword evidence="4" id="KW-0732">Signal</keyword>
<comment type="subcellular location">
    <subcellularLocation>
        <location evidence="1">Secreted</location>
    </subcellularLocation>
</comment>
<feature type="domain" description="TGF-beta family profile" evidence="9">
    <location>
        <begin position="1"/>
        <end position="95"/>
    </location>
</feature>
<protein>
    <recommendedName>
        <fullName evidence="9">TGF-beta family profile domain-containing protein</fullName>
    </recommendedName>
</protein>
<name>A0ABQ7T3S2_PHRPL</name>
<dbReference type="PANTHER" id="PTHR12173:SF9">
    <property type="entry name" value="ARTEMIN"/>
    <property type="match status" value="1"/>
</dbReference>
<dbReference type="Proteomes" id="UP000826234">
    <property type="component" value="Unassembled WGS sequence"/>
</dbReference>
<dbReference type="PROSITE" id="PS51362">
    <property type="entry name" value="TGF_BETA_2"/>
    <property type="match status" value="2"/>
</dbReference>
<evidence type="ECO:0000256" key="5">
    <source>
        <dbReference type="ARBA" id="ARBA00023030"/>
    </source>
</evidence>
<evidence type="ECO:0000259" key="9">
    <source>
        <dbReference type="PROSITE" id="PS51362"/>
    </source>
</evidence>
<feature type="domain" description="TGF-beta family profile" evidence="9">
    <location>
        <begin position="211"/>
        <end position="330"/>
    </location>
</feature>
<organism evidence="10 11">
    <name type="scientific">Phrynosoma platyrhinos</name>
    <name type="common">Desert horned lizard</name>
    <dbReference type="NCBI Taxonomy" id="52577"/>
    <lineage>
        <taxon>Eukaryota</taxon>
        <taxon>Metazoa</taxon>
        <taxon>Chordata</taxon>
        <taxon>Craniata</taxon>
        <taxon>Vertebrata</taxon>
        <taxon>Euteleostomi</taxon>
        <taxon>Lepidosauria</taxon>
        <taxon>Squamata</taxon>
        <taxon>Bifurcata</taxon>
        <taxon>Unidentata</taxon>
        <taxon>Episquamata</taxon>
        <taxon>Toxicofera</taxon>
        <taxon>Iguania</taxon>
        <taxon>Phrynosomatidae</taxon>
        <taxon>Phrynosomatinae</taxon>
        <taxon>Phrynosoma</taxon>
    </lineage>
</organism>
<feature type="non-terminal residue" evidence="10">
    <location>
        <position position="1"/>
    </location>
</feature>
<reference evidence="10 11" key="1">
    <citation type="journal article" date="2022" name="Gigascience">
        <title>A chromosome-level genome assembly and annotation of the desert horned lizard, Phrynosoma platyrhinos, provides insight into chromosomal rearrangements among reptiles.</title>
        <authorList>
            <person name="Koochekian N."/>
            <person name="Ascanio A."/>
            <person name="Farleigh K."/>
            <person name="Card D.C."/>
            <person name="Schield D.R."/>
            <person name="Castoe T.A."/>
            <person name="Jezkova T."/>
        </authorList>
    </citation>
    <scope>NUCLEOTIDE SEQUENCE [LARGE SCALE GENOMIC DNA]</scope>
    <source>
        <strain evidence="10">NK-2021</strain>
    </source>
</reference>
<feature type="compositionally biased region" description="Polar residues" evidence="8">
    <location>
        <begin position="168"/>
        <end position="184"/>
    </location>
</feature>